<dbReference type="AlphaFoldDB" id="A0A226BVZ2"/>
<dbReference type="PANTHER" id="PTHR30075">
    <property type="entry name" value="GLYCYL-TRNA SYNTHETASE"/>
    <property type="match status" value="1"/>
</dbReference>
<dbReference type="GO" id="GO:0006426">
    <property type="term" value="P:glycyl-tRNA aminoacylation"/>
    <property type="evidence" value="ECO:0007669"/>
    <property type="project" value="UniProtKB-UniRule"/>
</dbReference>
<evidence type="ECO:0000256" key="2">
    <source>
        <dbReference type="ARBA" id="ARBA00008226"/>
    </source>
</evidence>
<reference evidence="13 14" key="1">
    <citation type="submission" date="2017-06" db="EMBL/GenBank/DDBJ databases">
        <title>Draft Genome Sequence of Natranaerobius trueperi halophilic, alkalithermophilic bacteria from soda lakes.</title>
        <authorList>
            <person name="Zhao B."/>
        </authorList>
    </citation>
    <scope>NUCLEOTIDE SEQUENCE [LARGE SCALE GENOMIC DNA]</scope>
    <source>
        <strain evidence="13 14">DSM 18760</strain>
    </source>
</reference>
<dbReference type="OrthoDB" id="9775440at2"/>
<keyword evidence="4 10" id="KW-0436">Ligase</keyword>
<organism evidence="13 14">
    <name type="scientific">Natranaerobius trueperi</name>
    <dbReference type="NCBI Taxonomy" id="759412"/>
    <lineage>
        <taxon>Bacteria</taxon>
        <taxon>Bacillati</taxon>
        <taxon>Bacillota</taxon>
        <taxon>Clostridia</taxon>
        <taxon>Natranaerobiales</taxon>
        <taxon>Natranaerobiaceae</taxon>
        <taxon>Natranaerobius</taxon>
    </lineage>
</organism>
<keyword evidence="3 10" id="KW-0963">Cytoplasm</keyword>
<dbReference type="SUPFAM" id="SSF109604">
    <property type="entry name" value="HD-domain/PDEase-like"/>
    <property type="match status" value="1"/>
</dbReference>
<feature type="domain" description="DALR anticodon binding" evidence="12">
    <location>
        <begin position="590"/>
        <end position="679"/>
    </location>
</feature>
<evidence type="ECO:0000256" key="3">
    <source>
        <dbReference type="ARBA" id="ARBA00022490"/>
    </source>
</evidence>
<evidence type="ECO:0000256" key="10">
    <source>
        <dbReference type="HAMAP-Rule" id="MF_00255"/>
    </source>
</evidence>
<evidence type="ECO:0000259" key="12">
    <source>
        <dbReference type="Pfam" id="PF05746"/>
    </source>
</evidence>
<keyword evidence="6 10" id="KW-0067">ATP-binding</keyword>
<dbReference type="InterPro" id="IPR015944">
    <property type="entry name" value="Gly-tRNA-synth_bsu"/>
</dbReference>
<dbReference type="InterPro" id="IPR008909">
    <property type="entry name" value="DALR_anticod-bd"/>
</dbReference>
<evidence type="ECO:0000256" key="11">
    <source>
        <dbReference type="SAM" id="Coils"/>
    </source>
</evidence>
<dbReference type="Pfam" id="PF05746">
    <property type="entry name" value="DALR_1"/>
    <property type="match status" value="1"/>
</dbReference>
<dbReference type="EMBL" id="NIQC01000028">
    <property type="protein sequence ID" value="OWZ83071.1"/>
    <property type="molecule type" value="Genomic_DNA"/>
</dbReference>
<accession>A0A226BVZ2</accession>
<dbReference type="RefSeq" id="WP_089024237.1">
    <property type="nucleotide sequence ID" value="NZ_NIQC01000028.1"/>
</dbReference>
<gene>
    <name evidence="10" type="primary">glyS</name>
    <name evidence="13" type="ORF">CDO51_10580</name>
</gene>
<protein>
    <recommendedName>
        <fullName evidence="10">Glycine--tRNA ligase beta subunit</fullName>
        <ecNumber evidence="10">6.1.1.14</ecNumber>
    </recommendedName>
    <alternativeName>
        <fullName evidence="10">Glycyl-tRNA synthetase beta subunit</fullName>
        <shortName evidence="10">GlyRS</shortName>
    </alternativeName>
</protein>
<comment type="subcellular location">
    <subcellularLocation>
        <location evidence="1 10">Cytoplasm</location>
    </subcellularLocation>
</comment>
<keyword evidence="11" id="KW-0175">Coiled coil</keyword>
<comment type="caution">
    <text evidence="13">The sequence shown here is derived from an EMBL/GenBank/DDBJ whole genome shotgun (WGS) entry which is preliminary data.</text>
</comment>
<evidence type="ECO:0000313" key="13">
    <source>
        <dbReference type="EMBL" id="OWZ83071.1"/>
    </source>
</evidence>
<keyword evidence="7 10" id="KW-0648">Protein biosynthesis</keyword>
<dbReference type="PRINTS" id="PR01045">
    <property type="entry name" value="TRNASYNTHGB"/>
</dbReference>
<comment type="subunit">
    <text evidence="10">Tetramer of two alpha and two beta subunits.</text>
</comment>
<dbReference type="GO" id="GO:0005829">
    <property type="term" value="C:cytosol"/>
    <property type="evidence" value="ECO:0007669"/>
    <property type="project" value="TreeGrafter"/>
</dbReference>
<sequence length="693" mass="79367">MAKTLLFEIGTEELPARYIPKAINQIEVKSKKLFEEYKIGYSDLKVMATPRRLVLQAFGVEETQKSDTSKKRGPSKDIAYDKDGNPTKAVIGFAKGQGVEVEELQIEKESDKEYVYAVKNVKGKETIQVLPDLFNQLIRSIEFPVKMFWRNRSEKFIRPVRWIVAMLGTEVVSFNFGNVNASNLSKGHRFLGSEAIHIENPSKYEELLEKSYVMVDHNKRRSSIKNQVEKLAQELDAVAEMPENLLEEVNFLVEWPTALTGSFSKEFLNIPKEALITCMQDHQKYFGLLDKKQNTTLLSYFITIRNGDDTAIEKVKAGNERVLRARLSDANFFYQEDRRTTLETKLEDLKSIIYREELGSVAKKVDRMNELGRTLLDILELSEPVRSLSLRAIDLSKADLTTQMVGEFPKLQGIMGEKYAKLDGEDEKVARGISEHYLPRFTGDQVPQTMVGTITSIVDKVDNIASSFAIGERPSGNQDPYALRRQALGVVHIVLETELSFSLEQLFHRALSLIPEESSVSSTSEILKDIREFIKHRTKTVFLEHNLPVDIIDAVLASENSNIHKAFLRAKKLNELRDTQVLKDVLGGFNRVKSLADKANHEEVYTELFQDENEKYIYQKYKDMKESISDSLDNDDISKALDELASLKNDIDMFFDNVMVMVDDKHLQSNRLNLIFKIREMYYQVSDFSRLQD</sequence>
<keyword evidence="8 10" id="KW-0030">Aminoacyl-tRNA synthetase</keyword>
<dbReference type="GO" id="GO:0006420">
    <property type="term" value="P:arginyl-tRNA aminoacylation"/>
    <property type="evidence" value="ECO:0007669"/>
    <property type="project" value="InterPro"/>
</dbReference>
<dbReference type="Proteomes" id="UP000214588">
    <property type="component" value="Unassembled WGS sequence"/>
</dbReference>
<dbReference type="PROSITE" id="PS50861">
    <property type="entry name" value="AA_TRNA_LIGASE_II_GLYAB"/>
    <property type="match status" value="1"/>
</dbReference>
<keyword evidence="14" id="KW-1185">Reference proteome</keyword>
<comment type="catalytic activity">
    <reaction evidence="9 10">
        <text>tRNA(Gly) + glycine + ATP = glycyl-tRNA(Gly) + AMP + diphosphate</text>
        <dbReference type="Rhea" id="RHEA:16013"/>
        <dbReference type="Rhea" id="RHEA-COMP:9664"/>
        <dbReference type="Rhea" id="RHEA-COMP:9683"/>
        <dbReference type="ChEBI" id="CHEBI:30616"/>
        <dbReference type="ChEBI" id="CHEBI:33019"/>
        <dbReference type="ChEBI" id="CHEBI:57305"/>
        <dbReference type="ChEBI" id="CHEBI:78442"/>
        <dbReference type="ChEBI" id="CHEBI:78522"/>
        <dbReference type="ChEBI" id="CHEBI:456215"/>
        <dbReference type="EC" id="6.1.1.14"/>
    </reaction>
</comment>
<evidence type="ECO:0000313" key="14">
    <source>
        <dbReference type="Proteomes" id="UP000214588"/>
    </source>
</evidence>
<dbReference type="InterPro" id="IPR006194">
    <property type="entry name" value="Gly-tRNA-synth_heterodimer"/>
</dbReference>
<evidence type="ECO:0000256" key="6">
    <source>
        <dbReference type="ARBA" id="ARBA00022840"/>
    </source>
</evidence>
<dbReference type="GO" id="GO:0004814">
    <property type="term" value="F:arginine-tRNA ligase activity"/>
    <property type="evidence" value="ECO:0007669"/>
    <property type="project" value="InterPro"/>
</dbReference>
<dbReference type="PANTHER" id="PTHR30075:SF2">
    <property type="entry name" value="GLYCINE--TRNA LIGASE, CHLOROPLASTIC_MITOCHONDRIAL 2"/>
    <property type="match status" value="1"/>
</dbReference>
<evidence type="ECO:0000256" key="7">
    <source>
        <dbReference type="ARBA" id="ARBA00022917"/>
    </source>
</evidence>
<dbReference type="GO" id="GO:0004820">
    <property type="term" value="F:glycine-tRNA ligase activity"/>
    <property type="evidence" value="ECO:0007669"/>
    <property type="project" value="UniProtKB-UniRule"/>
</dbReference>
<dbReference type="Pfam" id="PF02092">
    <property type="entry name" value="tRNA_synt_2f"/>
    <property type="match status" value="1"/>
</dbReference>
<dbReference type="GO" id="GO:0005524">
    <property type="term" value="F:ATP binding"/>
    <property type="evidence" value="ECO:0007669"/>
    <property type="project" value="UniProtKB-UniRule"/>
</dbReference>
<evidence type="ECO:0000256" key="4">
    <source>
        <dbReference type="ARBA" id="ARBA00022598"/>
    </source>
</evidence>
<evidence type="ECO:0000256" key="1">
    <source>
        <dbReference type="ARBA" id="ARBA00004496"/>
    </source>
</evidence>
<comment type="similarity">
    <text evidence="2 10">Belongs to the class-II aminoacyl-tRNA synthetase family.</text>
</comment>
<proteinExistence type="inferred from homology"/>
<evidence type="ECO:0000256" key="5">
    <source>
        <dbReference type="ARBA" id="ARBA00022741"/>
    </source>
</evidence>
<name>A0A226BVZ2_9FIRM</name>
<evidence type="ECO:0000256" key="9">
    <source>
        <dbReference type="ARBA" id="ARBA00047937"/>
    </source>
</evidence>
<dbReference type="HAMAP" id="MF_00255">
    <property type="entry name" value="Gly_tRNA_synth_beta"/>
    <property type="match status" value="1"/>
</dbReference>
<evidence type="ECO:0000256" key="8">
    <source>
        <dbReference type="ARBA" id="ARBA00023146"/>
    </source>
</evidence>
<feature type="coiled-coil region" evidence="11">
    <location>
        <begin position="214"/>
        <end position="241"/>
    </location>
</feature>
<dbReference type="EC" id="6.1.1.14" evidence="10"/>
<dbReference type="NCBIfam" id="TIGR00211">
    <property type="entry name" value="glyS"/>
    <property type="match status" value="1"/>
</dbReference>
<keyword evidence="5 10" id="KW-0547">Nucleotide-binding</keyword>